<keyword evidence="3" id="KW-0012">Acyltransferase</keyword>
<protein>
    <submittedName>
        <fullName evidence="4">Uncharacterized protein</fullName>
    </submittedName>
</protein>
<dbReference type="AlphaFoldDB" id="A0A6A2YEM3"/>
<comment type="similarity">
    <text evidence="1">Belongs to the plant acyltransferase family.</text>
</comment>
<evidence type="ECO:0000256" key="1">
    <source>
        <dbReference type="ARBA" id="ARBA00009861"/>
    </source>
</evidence>
<accession>A0A6A2YEM3</accession>
<dbReference type="EMBL" id="VEPZ02001441">
    <property type="protein sequence ID" value="KAE8672837.1"/>
    <property type="molecule type" value="Genomic_DNA"/>
</dbReference>
<dbReference type="Pfam" id="PF02458">
    <property type="entry name" value="Transferase"/>
    <property type="match status" value="1"/>
</dbReference>
<reference evidence="4" key="1">
    <citation type="submission" date="2019-09" db="EMBL/GenBank/DDBJ databases">
        <title>Draft genome information of white flower Hibiscus syriacus.</title>
        <authorList>
            <person name="Kim Y.-M."/>
        </authorList>
    </citation>
    <scope>NUCLEOTIDE SEQUENCE [LARGE SCALE GENOMIC DNA]</scope>
    <source>
        <strain evidence="4">YM2019G1</strain>
    </source>
</reference>
<dbReference type="InterPro" id="IPR023213">
    <property type="entry name" value="CAT-like_dom_sf"/>
</dbReference>
<evidence type="ECO:0000313" key="5">
    <source>
        <dbReference type="Proteomes" id="UP000436088"/>
    </source>
</evidence>
<name>A0A6A2YEM3_HIBSY</name>
<sequence length="169" mass="19218">MGVRITSKEMVKPSSPELYHRKPFSLSFLDQLSPAHYVPYILFHNKPDDSRFGYTAEIMATLKESLTEALNQFYPLCGRSPDNLYIGSYDKGMPYCPDGELRNPDTLDAASRLFPPSESVPLDLLSLTETLWFQEGWHTTKTFSFHDDAIATLKLKAESKLLDHGKELQ</sequence>
<dbReference type="Gene3D" id="3.30.559.10">
    <property type="entry name" value="Chloramphenicol acetyltransferase-like domain"/>
    <property type="match status" value="1"/>
</dbReference>
<evidence type="ECO:0000256" key="2">
    <source>
        <dbReference type="ARBA" id="ARBA00022679"/>
    </source>
</evidence>
<dbReference type="GO" id="GO:0016746">
    <property type="term" value="F:acyltransferase activity"/>
    <property type="evidence" value="ECO:0007669"/>
    <property type="project" value="UniProtKB-KW"/>
</dbReference>
<proteinExistence type="inferred from homology"/>
<comment type="caution">
    <text evidence="4">The sequence shown here is derived from an EMBL/GenBank/DDBJ whole genome shotgun (WGS) entry which is preliminary data.</text>
</comment>
<evidence type="ECO:0000313" key="4">
    <source>
        <dbReference type="EMBL" id="KAE8672837.1"/>
    </source>
</evidence>
<organism evidence="4 5">
    <name type="scientific">Hibiscus syriacus</name>
    <name type="common">Rose of Sharon</name>
    <dbReference type="NCBI Taxonomy" id="106335"/>
    <lineage>
        <taxon>Eukaryota</taxon>
        <taxon>Viridiplantae</taxon>
        <taxon>Streptophyta</taxon>
        <taxon>Embryophyta</taxon>
        <taxon>Tracheophyta</taxon>
        <taxon>Spermatophyta</taxon>
        <taxon>Magnoliopsida</taxon>
        <taxon>eudicotyledons</taxon>
        <taxon>Gunneridae</taxon>
        <taxon>Pentapetalae</taxon>
        <taxon>rosids</taxon>
        <taxon>malvids</taxon>
        <taxon>Malvales</taxon>
        <taxon>Malvaceae</taxon>
        <taxon>Malvoideae</taxon>
        <taxon>Hibiscus</taxon>
    </lineage>
</organism>
<keyword evidence="5" id="KW-1185">Reference proteome</keyword>
<dbReference type="PANTHER" id="PTHR31623:SF36">
    <property type="entry name" value="STEMMADENINE O-ACETYLTRANSFERASE-LIKE"/>
    <property type="match status" value="1"/>
</dbReference>
<gene>
    <name evidence="4" type="ORF">F3Y22_tig00111834pilonHSYRG00221</name>
</gene>
<evidence type="ECO:0000256" key="3">
    <source>
        <dbReference type="ARBA" id="ARBA00023315"/>
    </source>
</evidence>
<dbReference type="PANTHER" id="PTHR31623">
    <property type="entry name" value="F21J9.9"/>
    <property type="match status" value="1"/>
</dbReference>
<keyword evidence="2" id="KW-0808">Transferase</keyword>
<dbReference type="Proteomes" id="UP000436088">
    <property type="component" value="Unassembled WGS sequence"/>
</dbReference>